<evidence type="ECO:0000313" key="3">
    <source>
        <dbReference type="Proteomes" id="UP000708208"/>
    </source>
</evidence>
<feature type="compositionally biased region" description="Low complexity" evidence="1">
    <location>
        <begin position="31"/>
        <end position="58"/>
    </location>
</feature>
<evidence type="ECO:0000256" key="1">
    <source>
        <dbReference type="SAM" id="MobiDB-lite"/>
    </source>
</evidence>
<dbReference type="AlphaFoldDB" id="A0A8J2JBR9"/>
<feature type="non-terminal residue" evidence="2">
    <location>
        <position position="64"/>
    </location>
</feature>
<accession>A0A8J2JBR9</accession>
<evidence type="ECO:0000313" key="2">
    <source>
        <dbReference type="EMBL" id="CAG7717591.1"/>
    </source>
</evidence>
<name>A0A8J2JBR9_9HEXA</name>
<comment type="caution">
    <text evidence="2">The sequence shown here is derived from an EMBL/GenBank/DDBJ whole genome shotgun (WGS) entry which is preliminary data.</text>
</comment>
<dbReference type="EMBL" id="CAJVCH010047141">
    <property type="protein sequence ID" value="CAG7717591.1"/>
    <property type="molecule type" value="Genomic_DNA"/>
</dbReference>
<organism evidence="2 3">
    <name type="scientific">Allacma fusca</name>
    <dbReference type="NCBI Taxonomy" id="39272"/>
    <lineage>
        <taxon>Eukaryota</taxon>
        <taxon>Metazoa</taxon>
        <taxon>Ecdysozoa</taxon>
        <taxon>Arthropoda</taxon>
        <taxon>Hexapoda</taxon>
        <taxon>Collembola</taxon>
        <taxon>Symphypleona</taxon>
        <taxon>Sminthuridae</taxon>
        <taxon>Allacma</taxon>
    </lineage>
</organism>
<protein>
    <submittedName>
        <fullName evidence="2">Uncharacterized protein</fullName>
    </submittedName>
</protein>
<dbReference type="Proteomes" id="UP000708208">
    <property type="component" value="Unassembled WGS sequence"/>
</dbReference>
<sequence>MENSGTATKRSVNAKSYYNQVAKPLMDKVKSSSSSKPSSNSKSDSNSSKSNSSSENRSNPPPKK</sequence>
<feature type="region of interest" description="Disordered" evidence="1">
    <location>
        <begin position="1"/>
        <end position="64"/>
    </location>
</feature>
<keyword evidence="3" id="KW-1185">Reference proteome</keyword>
<reference evidence="2" key="1">
    <citation type="submission" date="2021-06" db="EMBL/GenBank/DDBJ databases">
        <authorList>
            <person name="Hodson N. C."/>
            <person name="Mongue J. A."/>
            <person name="Jaron S. K."/>
        </authorList>
    </citation>
    <scope>NUCLEOTIDE SEQUENCE</scope>
</reference>
<feature type="compositionally biased region" description="Polar residues" evidence="1">
    <location>
        <begin position="1"/>
        <end position="19"/>
    </location>
</feature>
<gene>
    <name evidence="2" type="ORF">AFUS01_LOCUS7045</name>
</gene>
<proteinExistence type="predicted"/>